<dbReference type="InterPro" id="IPR002559">
    <property type="entry name" value="Transposase_11"/>
</dbReference>
<name>A0A3B0ZJ51_9ZZZZ</name>
<dbReference type="GO" id="GO:0004803">
    <property type="term" value="F:transposase activity"/>
    <property type="evidence" value="ECO:0007669"/>
    <property type="project" value="InterPro"/>
</dbReference>
<protein>
    <recommendedName>
        <fullName evidence="1">Transposase IS4-like domain-containing protein</fullName>
    </recommendedName>
</protein>
<organism evidence="2">
    <name type="scientific">hydrothermal vent metagenome</name>
    <dbReference type="NCBI Taxonomy" id="652676"/>
    <lineage>
        <taxon>unclassified sequences</taxon>
        <taxon>metagenomes</taxon>
        <taxon>ecological metagenomes</taxon>
    </lineage>
</organism>
<sequence length="406" mass="47068">MTYRTKIEILAEQILEKLPSVGAWQRNFLLHLFVLWLSIRGRHNFINLARYGNYTEYTFRKHFDKAFDFLAFNRHLVMQYTSADRIIAFDPSFLPKSGKHTVGRGYYWSGCAGKELLGLEISGISAVDLKDKTALHLEAIQTIKDKTQTLLDYYSDIIVSRSKELLPISKYLVADAYFSRNPFVDKVVEVGFEFTSRLRKNTYMRYLYNGPKKKGRGRPTKFDGKINPMELRTDIFTPCAQADDGSWLAYEAVVNVRAWKRNVKVVIIHDLDAVSGKIKGYRIYGCTDIQMNGGEVIHMYQSRFQQEFIFRDTKQEAGLEHCQARSWKKIHFHVNMALTVVSLAKVAHHLDLPQEQRNAFSIADIKTQYVNQYNVKRIFSTCGFSLHDRNIKKLWTKLTNFGKRAA</sequence>
<evidence type="ECO:0000313" key="2">
    <source>
        <dbReference type="EMBL" id="VAW86339.1"/>
    </source>
</evidence>
<feature type="domain" description="Transposase IS4-like" evidence="1">
    <location>
        <begin position="168"/>
        <end position="340"/>
    </location>
</feature>
<dbReference type="Pfam" id="PF01609">
    <property type="entry name" value="DDE_Tnp_1"/>
    <property type="match status" value="1"/>
</dbReference>
<accession>A0A3B0ZJ51</accession>
<gene>
    <name evidence="2" type="ORF">MNBD_GAMMA16-848</name>
</gene>
<evidence type="ECO:0000259" key="1">
    <source>
        <dbReference type="Pfam" id="PF01609"/>
    </source>
</evidence>
<dbReference type="GO" id="GO:0003677">
    <property type="term" value="F:DNA binding"/>
    <property type="evidence" value="ECO:0007669"/>
    <property type="project" value="InterPro"/>
</dbReference>
<dbReference type="EMBL" id="UOFO01000091">
    <property type="protein sequence ID" value="VAW86339.1"/>
    <property type="molecule type" value="Genomic_DNA"/>
</dbReference>
<proteinExistence type="predicted"/>
<reference evidence="2" key="1">
    <citation type="submission" date="2018-06" db="EMBL/GenBank/DDBJ databases">
        <authorList>
            <person name="Zhirakovskaya E."/>
        </authorList>
    </citation>
    <scope>NUCLEOTIDE SEQUENCE</scope>
</reference>
<dbReference type="InterPro" id="IPR012337">
    <property type="entry name" value="RNaseH-like_sf"/>
</dbReference>
<dbReference type="AlphaFoldDB" id="A0A3B0ZJ51"/>
<dbReference type="GO" id="GO:0006313">
    <property type="term" value="P:DNA transposition"/>
    <property type="evidence" value="ECO:0007669"/>
    <property type="project" value="InterPro"/>
</dbReference>
<dbReference type="SUPFAM" id="SSF53098">
    <property type="entry name" value="Ribonuclease H-like"/>
    <property type="match status" value="1"/>
</dbReference>